<protein>
    <submittedName>
        <fullName evidence="3">Uncharacterized protein</fullName>
    </submittedName>
</protein>
<proteinExistence type="predicted"/>
<keyword evidence="1" id="KW-0175">Coiled coil</keyword>
<gene>
    <name evidence="3" type="ORF">DespoDRAFT_00020</name>
</gene>
<organism evidence="3 4">
    <name type="scientific">Desulfobacter postgatei 2ac9</name>
    <dbReference type="NCBI Taxonomy" id="879212"/>
    <lineage>
        <taxon>Bacteria</taxon>
        <taxon>Pseudomonadati</taxon>
        <taxon>Thermodesulfobacteriota</taxon>
        <taxon>Desulfobacteria</taxon>
        <taxon>Desulfobacterales</taxon>
        <taxon>Desulfobacteraceae</taxon>
        <taxon>Desulfobacter</taxon>
    </lineage>
</organism>
<keyword evidence="2" id="KW-1133">Transmembrane helix</keyword>
<name>I5AXW4_9BACT</name>
<keyword evidence="2" id="KW-0812">Transmembrane</keyword>
<keyword evidence="2" id="KW-0472">Membrane</keyword>
<feature type="transmembrane region" description="Helical" evidence="2">
    <location>
        <begin position="12"/>
        <end position="30"/>
    </location>
</feature>
<evidence type="ECO:0000256" key="2">
    <source>
        <dbReference type="SAM" id="Phobius"/>
    </source>
</evidence>
<dbReference type="EMBL" id="CM001488">
    <property type="protein sequence ID" value="EIM62077.1"/>
    <property type="molecule type" value="Genomic_DNA"/>
</dbReference>
<dbReference type="AlphaFoldDB" id="I5AXW4"/>
<evidence type="ECO:0000256" key="1">
    <source>
        <dbReference type="SAM" id="Coils"/>
    </source>
</evidence>
<reference evidence="3 4" key="1">
    <citation type="submission" date="2011-09" db="EMBL/GenBank/DDBJ databases">
        <authorList>
            <consortium name="US DOE Joint Genome Institute (JGI-PGF)"/>
            <person name="Lucas S."/>
            <person name="Han J."/>
            <person name="Lapidus A."/>
            <person name="Cheng J.-F."/>
            <person name="Goodwin L."/>
            <person name="Pitluck S."/>
            <person name="Peters L."/>
            <person name="Land M.L."/>
            <person name="Hauser L."/>
            <person name="Orellana R."/>
            <person name="Lovley D."/>
            <person name="Woyke T.J."/>
        </authorList>
    </citation>
    <scope>NUCLEOTIDE SEQUENCE [LARGE SCALE GENOMIC DNA]</scope>
    <source>
        <strain evidence="3 4">2ac9</strain>
    </source>
</reference>
<dbReference type="Proteomes" id="UP000005778">
    <property type="component" value="Chromosome"/>
</dbReference>
<reference evidence="3 4" key="2">
    <citation type="submission" date="2012-02" db="EMBL/GenBank/DDBJ databases">
        <title>Improved High-Quality Draft sequence of Desulfobacter postgatei 2ac9.</title>
        <authorList>
            <consortium name="US DOE Joint Genome Institute"/>
            <person name="Lucas S."/>
            <person name="Han J."/>
            <person name="Lapidus A."/>
            <person name="Cheng J.-F."/>
            <person name="Goodwin L."/>
            <person name="Pitluck S."/>
            <person name="Peters L."/>
            <person name="Ovchinnikova G."/>
            <person name="Held B."/>
            <person name="Detter J.C."/>
            <person name="Han C."/>
            <person name="Tapia R."/>
            <person name="Land M."/>
            <person name="Hauser L."/>
            <person name="Kyrpides N."/>
            <person name="Ivanova N."/>
            <person name="Pagani I."/>
            <person name="Orellana R."/>
            <person name="Lovley D."/>
            <person name="Woyke T."/>
        </authorList>
    </citation>
    <scope>NUCLEOTIDE SEQUENCE [LARGE SCALE GENOMIC DNA]</scope>
    <source>
        <strain evidence="3 4">2ac9</strain>
    </source>
</reference>
<dbReference type="OrthoDB" id="1119189at2"/>
<dbReference type="HOGENOM" id="CLU_1000918_0_0_7"/>
<feature type="coiled-coil region" evidence="1">
    <location>
        <begin position="37"/>
        <end position="75"/>
    </location>
</feature>
<keyword evidence="4" id="KW-1185">Reference proteome</keyword>
<sequence>MDYNLKCINNKFFGILVILMIILGFVLQVGCVPQSEYDDLLAENEELKARLEECMHGAEKLIANAEKAYKEKKYEIARNNIKLLHEKHPESPKNEDFKQLLKTIEIKEMEEIKRKEEEEKERIRIANLNNTGMWGIRYFVDDFGEKTDEKYISNEYLINGSFSNSATQNSKLTVRFVITREDISILLYEYAGDNPVKAIGYNRDKYYVHIKDSNNEKLSMNAELKQDRLSFNKNSKEVHSAFMKGGSIMFKIEKNHDPINVYHFTIENADWYENAYRKLNN</sequence>
<accession>I5AXW4</accession>
<evidence type="ECO:0000313" key="3">
    <source>
        <dbReference type="EMBL" id="EIM62077.1"/>
    </source>
</evidence>
<dbReference type="RefSeq" id="WP_004070408.1">
    <property type="nucleotide sequence ID" value="NZ_CM001488.1"/>
</dbReference>
<evidence type="ECO:0000313" key="4">
    <source>
        <dbReference type="Proteomes" id="UP000005778"/>
    </source>
</evidence>